<dbReference type="EMBL" id="HBIE01022675">
    <property type="protein sequence ID" value="CAE0311926.1"/>
    <property type="molecule type" value="Transcribed_RNA"/>
</dbReference>
<proteinExistence type="predicted"/>
<organism evidence="2">
    <name type="scientific">Favella ehrenbergii</name>
    <dbReference type="NCBI Taxonomy" id="182087"/>
    <lineage>
        <taxon>Eukaryota</taxon>
        <taxon>Sar</taxon>
        <taxon>Alveolata</taxon>
        <taxon>Ciliophora</taxon>
        <taxon>Intramacronucleata</taxon>
        <taxon>Spirotrichea</taxon>
        <taxon>Choreotrichia</taxon>
        <taxon>Tintinnida</taxon>
        <taxon>Xystonellidae</taxon>
        <taxon>Favella</taxon>
    </lineage>
</organism>
<gene>
    <name evidence="2" type="ORF">FEHR0123_LOCUS6846</name>
</gene>
<dbReference type="SUPFAM" id="SSF50249">
    <property type="entry name" value="Nucleic acid-binding proteins"/>
    <property type="match status" value="2"/>
</dbReference>
<dbReference type="InterPro" id="IPR012340">
    <property type="entry name" value="NA-bd_OB-fold"/>
</dbReference>
<feature type="domain" description="Telomere end-binding protein alpha subunit-like OB2" evidence="1">
    <location>
        <begin position="3"/>
        <end position="79"/>
    </location>
</feature>
<dbReference type="InterPro" id="IPR053979">
    <property type="entry name" value="TEBP-like_OB2"/>
</dbReference>
<dbReference type="Gene3D" id="2.40.50.140">
    <property type="entry name" value="Nucleic acid-binding proteins"/>
    <property type="match status" value="2"/>
</dbReference>
<sequence>MAIHEMDAYTNELKLRDASGTTFYTLALRLKFPHLKAGQAVRVRSATWDETSTQKSVLSLQHYSNIMTFIGSSKLAGAVARVQDDSAADRAELAKDVPSVAVTISEIDRKYANLPSTSLEELFGGKATADTYRTSFCVTRVEPADIRDAVKVYDRKAKKVSTAKGTKGGELVWNVQLSVKDASTLSNANQYRILNYSHEGLGAAFLGKPSNLWTDAAAAKRVEKSVANLTKFNVWVDAVVERRNGWYYIKDTKLRQ</sequence>
<dbReference type="AlphaFoldDB" id="A0A7S3I2C6"/>
<protein>
    <recommendedName>
        <fullName evidence="1">Telomere end-binding protein alpha subunit-like OB2 domain-containing protein</fullName>
    </recommendedName>
</protein>
<evidence type="ECO:0000313" key="2">
    <source>
        <dbReference type="EMBL" id="CAE0311926.1"/>
    </source>
</evidence>
<accession>A0A7S3I2C6</accession>
<reference evidence="2" key="1">
    <citation type="submission" date="2021-01" db="EMBL/GenBank/DDBJ databases">
        <authorList>
            <person name="Corre E."/>
            <person name="Pelletier E."/>
            <person name="Niang G."/>
            <person name="Scheremetjew M."/>
            <person name="Finn R."/>
            <person name="Kale V."/>
            <person name="Holt S."/>
            <person name="Cochrane G."/>
            <person name="Meng A."/>
            <person name="Brown T."/>
            <person name="Cohen L."/>
        </authorList>
    </citation>
    <scope>NUCLEOTIDE SEQUENCE</scope>
    <source>
        <strain evidence="2">Fehren 1</strain>
    </source>
</reference>
<name>A0A7S3I2C6_9SPIT</name>
<evidence type="ECO:0000259" key="1">
    <source>
        <dbReference type="Pfam" id="PF22236"/>
    </source>
</evidence>
<dbReference type="Pfam" id="PF22236">
    <property type="entry name" value="TEBP_OB2-like"/>
    <property type="match status" value="1"/>
</dbReference>